<accession>A0AAV7GQC2</accession>
<dbReference type="AlphaFoldDB" id="A0AAV7GQC2"/>
<name>A0AAV7GQC2_DENCH</name>
<protein>
    <submittedName>
        <fullName evidence="1">Uncharacterized protein</fullName>
    </submittedName>
</protein>
<gene>
    <name evidence="1" type="ORF">IEQ34_013087</name>
</gene>
<organism evidence="1 2">
    <name type="scientific">Dendrobium chrysotoxum</name>
    <name type="common">Orchid</name>
    <dbReference type="NCBI Taxonomy" id="161865"/>
    <lineage>
        <taxon>Eukaryota</taxon>
        <taxon>Viridiplantae</taxon>
        <taxon>Streptophyta</taxon>
        <taxon>Embryophyta</taxon>
        <taxon>Tracheophyta</taxon>
        <taxon>Spermatophyta</taxon>
        <taxon>Magnoliopsida</taxon>
        <taxon>Liliopsida</taxon>
        <taxon>Asparagales</taxon>
        <taxon>Orchidaceae</taxon>
        <taxon>Epidendroideae</taxon>
        <taxon>Malaxideae</taxon>
        <taxon>Dendrobiinae</taxon>
        <taxon>Dendrobium</taxon>
    </lineage>
</organism>
<dbReference type="Proteomes" id="UP000775213">
    <property type="component" value="Unassembled WGS sequence"/>
</dbReference>
<reference evidence="1 2" key="1">
    <citation type="journal article" date="2021" name="Hortic Res">
        <title>Chromosome-scale assembly of the Dendrobium chrysotoxum genome enhances the understanding of orchid evolution.</title>
        <authorList>
            <person name="Zhang Y."/>
            <person name="Zhang G.Q."/>
            <person name="Zhang D."/>
            <person name="Liu X.D."/>
            <person name="Xu X.Y."/>
            <person name="Sun W.H."/>
            <person name="Yu X."/>
            <person name="Zhu X."/>
            <person name="Wang Z.W."/>
            <person name="Zhao X."/>
            <person name="Zhong W.Y."/>
            <person name="Chen H."/>
            <person name="Yin W.L."/>
            <person name="Huang T."/>
            <person name="Niu S.C."/>
            <person name="Liu Z.J."/>
        </authorList>
    </citation>
    <scope>NUCLEOTIDE SEQUENCE [LARGE SCALE GENOMIC DNA]</scope>
    <source>
        <strain evidence="1">Lindl</strain>
    </source>
</reference>
<evidence type="ECO:0000313" key="2">
    <source>
        <dbReference type="Proteomes" id="UP000775213"/>
    </source>
</evidence>
<sequence length="134" mass="15455">MSQLSVLVGGSDRSELIAFNEEEEAHVLKSWNTMKKDVVTLGLKFFLRLQDLLCWRLKEVVLDMWSAEKKTAWTGGDQSLEHLSEFYELCFKEDMLPSRFACLYSKLKFFASKMCIDRYGAGSDTAAVQDIDWH</sequence>
<proteinExistence type="predicted"/>
<evidence type="ECO:0000313" key="1">
    <source>
        <dbReference type="EMBL" id="KAH0457772.1"/>
    </source>
</evidence>
<comment type="caution">
    <text evidence="1">The sequence shown here is derived from an EMBL/GenBank/DDBJ whole genome shotgun (WGS) entry which is preliminary data.</text>
</comment>
<keyword evidence="2" id="KW-1185">Reference proteome</keyword>
<dbReference type="EMBL" id="JAGFBR010000012">
    <property type="protein sequence ID" value="KAH0457772.1"/>
    <property type="molecule type" value="Genomic_DNA"/>
</dbReference>